<protein>
    <submittedName>
        <fullName evidence="1">Uncharacterized protein</fullName>
    </submittedName>
</protein>
<dbReference type="AlphaFoldDB" id="A0A0C2J769"/>
<evidence type="ECO:0000313" key="2">
    <source>
        <dbReference type="Proteomes" id="UP000031668"/>
    </source>
</evidence>
<name>A0A0C2J769_THEKT</name>
<proteinExistence type="predicted"/>
<accession>A0A0C2J769</accession>
<sequence>MLKCLKIIAAPFLDTSSASNSPLYFTNMQKLLLHPNCRLTFDNGNVLDDIVEESGQAWTRVCVCINGAALETGTISSQCMSKCVALAPTRMSEWIADRFSACMKMVNFNKEPLLDLRLIENTASKYKLNPSIFLLQQK</sequence>
<comment type="caution">
    <text evidence="1">The sequence shown here is derived from an EMBL/GenBank/DDBJ whole genome shotgun (WGS) entry which is preliminary data.</text>
</comment>
<reference evidence="1 2" key="1">
    <citation type="journal article" date="2014" name="Genome Biol. Evol.">
        <title>The genome of the myxosporean Thelohanellus kitauei shows adaptations to nutrient acquisition within its fish host.</title>
        <authorList>
            <person name="Yang Y."/>
            <person name="Xiong J."/>
            <person name="Zhou Z."/>
            <person name="Huo F."/>
            <person name="Miao W."/>
            <person name="Ran C."/>
            <person name="Liu Y."/>
            <person name="Zhang J."/>
            <person name="Feng J."/>
            <person name="Wang M."/>
            <person name="Wang M."/>
            <person name="Wang L."/>
            <person name="Yao B."/>
        </authorList>
    </citation>
    <scope>NUCLEOTIDE SEQUENCE [LARGE SCALE GENOMIC DNA]</scope>
    <source>
        <strain evidence="1">Wuqing</strain>
    </source>
</reference>
<dbReference type="Proteomes" id="UP000031668">
    <property type="component" value="Unassembled WGS sequence"/>
</dbReference>
<evidence type="ECO:0000313" key="1">
    <source>
        <dbReference type="EMBL" id="KII73644.1"/>
    </source>
</evidence>
<keyword evidence="2" id="KW-1185">Reference proteome</keyword>
<gene>
    <name evidence="1" type="ORF">RF11_13166</name>
</gene>
<organism evidence="1 2">
    <name type="scientific">Thelohanellus kitauei</name>
    <name type="common">Myxosporean</name>
    <dbReference type="NCBI Taxonomy" id="669202"/>
    <lineage>
        <taxon>Eukaryota</taxon>
        <taxon>Metazoa</taxon>
        <taxon>Cnidaria</taxon>
        <taxon>Myxozoa</taxon>
        <taxon>Myxosporea</taxon>
        <taxon>Bivalvulida</taxon>
        <taxon>Platysporina</taxon>
        <taxon>Myxobolidae</taxon>
        <taxon>Thelohanellus</taxon>
    </lineage>
</organism>
<dbReference type="EMBL" id="JWZT01000738">
    <property type="protein sequence ID" value="KII73644.1"/>
    <property type="molecule type" value="Genomic_DNA"/>
</dbReference>